<sequence length="136" mass="15548">MSIPRWTLSSDSRNQAATGPELVWVTVLEYRHEVGFLLFSLLDNNINILAYAAPELLRHKGPRCAYRLYSYVSRGEISPRGEHYHQGRQGVNASPVSRKLYCIVENAVVEWRAVEGEREYASRQPWARAASEDDAR</sequence>
<keyword evidence="2" id="KW-1185">Reference proteome</keyword>
<dbReference type="Proteomes" id="UP000299102">
    <property type="component" value="Unassembled WGS sequence"/>
</dbReference>
<dbReference type="AlphaFoldDB" id="A0A4C1YIL6"/>
<name>A0A4C1YIL6_EUMVA</name>
<gene>
    <name evidence="1" type="ORF">EVAR_89815_1</name>
</gene>
<reference evidence="1 2" key="1">
    <citation type="journal article" date="2019" name="Commun. Biol.">
        <title>The bagworm genome reveals a unique fibroin gene that provides high tensile strength.</title>
        <authorList>
            <person name="Kono N."/>
            <person name="Nakamura H."/>
            <person name="Ohtoshi R."/>
            <person name="Tomita M."/>
            <person name="Numata K."/>
            <person name="Arakawa K."/>
        </authorList>
    </citation>
    <scope>NUCLEOTIDE SEQUENCE [LARGE SCALE GENOMIC DNA]</scope>
</reference>
<evidence type="ECO:0000313" key="1">
    <source>
        <dbReference type="EMBL" id="GBP75113.1"/>
    </source>
</evidence>
<dbReference type="EMBL" id="BGZK01001236">
    <property type="protein sequence ID" value="GBP75113.1"/>
    <property type="molecule type" value="Genomic_DNA"/>
</dbReference>
<comment type="caution">
    <text evidence="1">The sequence shown here is derived from an EMBL/GenBank/DDBJ whole genome shotgun (WGS) entry which is preliminary data.</text>
</comment>
<accession>A0A4C1YIL6</accession>
<evidence type="ECO:0000313" key="2">
    <source>
        <dbReference type="Proteomes" id="UP000299102"/>
    </source>
</evidence>
<organism evidence="1 2">
    <name type="scientific">Eumeta variegata</name>
    <name type="common">Bagworm moth</name>
    <name type="synonym">Eumeta japonica</name>
    <dbReference type="NCBI Taxonomy" id="151549"/>
    <lineage>
        <taxon>Eukaryota</taxon>
        <taxon>Metazoa</taxon>
        <taxon>Ecdysozoa</taxon>
        <taxon>Arthropoda</taxon>
        <taxon>Hexapoda</taxon>
        <taxon>Insecta</taxon>
        <taxon>Pterygota</taxon>
        <taxon>Neoptera</taxon>
        <taxon>Endopterygota</taxon>
        <taxon>Lepidoptera</taxon>
        <taxon>Glossata</taxon>
        <taxon>Ditrysia</taxon>
        <taxon>Tineoidea</taxon>
        <taxon>Psychidae</taxon>
        <taxon>Oiketicinae</taxon>
        <taxon>Eumeta</taxon>
    </lineage>
</organism>
<protein>
    <submittedName>
        <fullName evidence="1">Uncharacterized protein</fullName>
    </submittedName>
</protein>
<proteinExistence type="predicted"/>